<dbReference type="Proteomes" id="UP000012220">
    <property type="component" value="Unassembled WGS sequence"/>
</dbReference>
<evidence type="ECO:0000313" key="1">
    <source>
        <dbReference type="EMBL" id="EMY27062.1"/>
    </source>
</evidence>
<comment type="caution">
    <text evidence="1">The sequence shown here is derived from an EMBL/GenBank/DDBJ whole genome shotgun (WGS) entry which is preliminary data.</text>
</comment>
<organism evidence="1 2">
    <name type="scientific">Leptospira interrogans serovar Australis str. 200703203</name>
    <dbReference type="NCBI Taxonomy" id="1085541"/>
    <lineage>
        <taxon>Bacteria</taxon>
        <taxon>Pseudomonadati</taxon>
        <taxon>Spirochaetota</taxon>
        <taxon>Spirochaetia</taxon>
        <taxon>Leptospirales</taxon>
        <taxon>Leptospiraceae</taxon>
        <taxon>Leptospira</taxon>
    </lineage>
</organism>
<dbReference type="GO" id="GO:0016787">
    <property type="term" value="F:hydrolase activity"/>
    <property type="evidence" value="ECO:0007669"/>
    <property type="project" value="UniProtKB-KW"/>
</dbReference>
<keyword evidence="1" id="KW-0378">Hydrolase</keyword>
<reference evidence="1 2" key="1">
    <citation type="submission" date="2013-02" db="EMBL/GenBank/DDBJ databases">
        <authorList>
            <person name="Harkins D.M."/>
            <person name="Durkin A.S."/>
            <person name="Brinkac L.M."/>
            <person name="Haft D.H."/>
            <person name="Selengut J.D."/>
            <person name="Sanka R."/>
            <person name="DePew J."/>
            <person name="Purushe J."/>
            <person name="Picardeau M."/>
            <person name="Werts C."/>
            <person name="Goarant C."/>
            <person name="Vinetz J.M."/>
            <person name="Sutton G.G."/>
            <person name="Nierman W.C."/>
            <person name="Fouts D.E."/>
        </authorList>
    </citation>
    <scope>NUCLEOTIDE SEQUENCE [LARGE SCALE GENOMIC DNA]</scope>
    <source>
        <strain evidence="1 2">200703203</strain>
    </source>
</reference>
<dbReference type="PANTHER" id="PTHR35336">
    <property type="entry name" value="ADENOSYLCOBINAMIDE AMIDOHYDROLASE"/>
    <property type="match status" value="1"/>
</dbReference>
<proteinExistence type="predicted"/>
<name>N1UQ82_LEPIR</name>
<protein>
    <submittedName>
        <fullName evidence="1">Adenosylcobinamide amidohydrolase domain protein</fullName>
    </submittedName>
</protein>
<accession>N1UQ82</accession>
<dbReference type="InterPro" id="IPR052209">
    <property type="entry name" value="CbiZ"/>
</dbReference>
<dbReference type="EMBL" id="AHNY02000060">
    <property type="protein sequence ID" value="EMY27062.1"/>
    <property type="molecule type" value="Genomic_DNA"/>
</dbReference>
<gene>
    <name evidence="1" type="ORF">LEP1GSC115_1865</name>
</gene>
<evidence type="ECO:0000313" key="2">
    <source>
        <dbReference type="Proteomes" id="UP000012220"/>
    </source>
</evidence>
<dbReference type="BioCyc" id="LINT1085541:G11IQ-3371-MONOMER"/>
<sequence length="83" mass="9943">MIYIKDSWLEVNFEEPHNVLSWALIGGGWKEQVDCVLWHRVKDEDLTLEVDPIDYFYKSLLYKKNLGMELVFLPVFLLKIIRK</sequence>
<dbReference type="AlphaFoldDB" id="N1UQ82"/>
<dbReference type="PANTHER" id="PTHR35336:SF5">
    <property type="entry name" value="ADENOSYLCOBINAMIDE AMIDOHYDROLASE"/>
    <property type="match status" value="1"/>
</dbReference>